<organism evidence="2 3">
    <name type="scientific">Clostridium cavendishii DSM 21758</name>
    <dbReference type="NCBI Taxonomy" id="1121302"/>
    <lineage>
        <taxon>Bacteria</taxon>
        <taxon>Bacillati</taxon>
        <taxon>Bacillota</taxon>
        <taxon>Clostridia</taxon>
        <taxon>Eubacteriales</taxon>
        <taxon>Clostridiaceae</taxon>
        <taxon>Clostridium</taxon>
    </lineage>
</organism>
<keyword evidence="3" id="KW-1185">Reference proteome</keyword>
<evidence type="ECO:0008006" key="4">
    <source>
        <dbReference type="Google" id="ProtNLM"/>
    </source>
</evidence>
<protein>
    <recommendedName>
        <fullName evidence="4">Cell division protein FtsL</fullName>
    </recommendedName>
</protein>
<dbReference type="STRING" id="1121302.SAMN02745163_02264"/>
<keyword evidence="1" id="KW-0472">Membrane</keyword>
<reference evidence="2 3" key="1">
    <citation type="submission" date="2016-11" db="EMBL/GenBank/DDBJ databases">
        <authorList>
            <person name="Jaros S."/>
            <person name="Januszkiewicz K."/>
            <person name="Wedrychowicz H."/>
        </authorList>
    </citation>
    <scope>NUCLEOTIDE SEQUENCE [LARGE SCALE GENOMIC DNA]</scope>
    <source>
        <strain evidence="2 3">DSM 21758</strain>
    </source>
</reference>
<dbReference type="Proteomes" id="UP000184310">
    <property type="component" value="Unassembled WGS sequence"/>
</dbReference>
<evidence type="ECO:0000313" key="3">
    <source>
        <dbReference type="Proteomes" id="UP000184310"/>
    </source>
</evidence>
<sequence length="170" mass="19692">MNKLVLKDYDYVKGNTALQPKKKETNHEVDKQYEKLKKSKLERKNRLKNQRRKTRAEILQIGALIFVLGMIAIWRDTNVYSMRNNLSNTNKQISEVSSDNEALRVEILKASSLGNVKKTSENDLNMVIPTKENIVKVDLTKDNFKKQENKPVKVTNNKSFIMNIKDALLK</sequence>
<feature type="transmembrane region" description="Helical" evidence="1">
    <location>
        <begin position="56"/>
        <end position="74"/>
    </location>
</feature>
<proteinExistence type="predicted"/>
<name>A0A1M6KQ78_9CLOT</name>
<gene>
    <name evidence="2" type="ORF">SAMN02745163_02264</name>
</gene>
<keyword evidence="1" id="KW-0812">Transmembrane</keyword>
<keyword evidence="1" id="KW-1133">Transmembrane helix</keyword>
<dbReference type="AlphaFoldDB" id="A0A1M6KQ78"/>
<dbReference type="RefSeq" id="WP_143152486.1">
    <property type="nucleotide sequence ID" value="NZ_FQZB01000009.1"/>
</dbReference>
<dbReference type="EMBL" id="FQZB01000009">
    <property type="protein sequence ID" value="SHJ61056.1"/>
    <property type="molecule type" value="Genomic_DNA"/>
</dbReference>
<evidence type="ECO:0000313" key="2">
    <source>
        <dbReference type="EMBL" id="SHJ61056.1"/>
    </source>
</evidence>
<accession>A0A1M6KQ78</accession>
<dbReference type="OrthoDB" id="1934437at2"/>
<evidence type="ECO:0000256" key="1">
    <source>
        <dbReference type="SAM" id="Phobius"/>
    </source>
</evidence>